<feature type="chain" id="PRO_5043485636" evidence="7">
    <location>
        <begin position="22"/>
        <end position="159"/>
    </location>
</feature>
<evidence type="ECO:0000313" key="9">
    <source>
        <dbReference type="Proteomes" id="UP001337655"/>
    </source>
</evidence>
<dbReference type="Pfam" id="PF00450">
    <property type="entry name" value="Peptidase_S10"/>
    <property type="match status" value="1"/>
</dbReference>
<keyword evidence="9" id="KW-1185">Reference proteome</keyword>
<comment type="similarity">
    <text evidence="1">Belongs to the peptidase S10 family.</text>
</comment>
<evidence type="ECO:0000256" key="4">
    <source>
        <dbReference type="ARBA" id="ARBA00022729"/>
    </source>
</evidence>
<feature type="signal peptide" evidence="7">
    <location>
        <begin position="1"/>
        <end position="21"/>
    </location>
</feature>
<dbReference type="PANTHER" id="PTHR11802:SF189">
    <property type="entry name" value="CARBOXYPEPTIDASE"/>
    <property type="match status" value="1"/>
</dbReference>
<sequence length="159" mass="17524">MRTNMITSLLALTAILPFGFSQIPPEPEGVTVLQSKFGDGVEISYKQTDICETTPGGKAYSGYVHLPPGALADLGEQTDYPINTFFWFFEARNDPENAPLAIWMNGGPGSSSLLGLFVENGPCYVNEDSNSTRLSEWSWNNEGGNEHFQRRDNVLTDVQ</sequence>
<evidence type="ECO:0000256" key="1">
    <source>
        <dbReference type="ARBA" id="ARBA00009431"/>
    </source>
</evidence>
<dbReference type="GeneID" id="89931417"/>
<evidence type="ECO:0000256" key="6">
    <source>
        <dbReference type="ARBA" id="ARBA00023180"/>
    </source>
</evidence>
<comment type="caution">
    <text evidence="8">The sequence shown here is derived from an EMBL/GenBank/DDBJ whole genome shotgun (WGS) entry which is preliminary data.</text>
</comment>
<protein>
    <submittedName>
        <fullName evidence="8">Uncharacterized protein</fullName>
    </submittedName>
</protein>
<evidence type="ECO:0000313" key="8">
    <source>
        <dbReference type="EMBL" id="KAK5164391.1"/>
    </source>
</evidence>
<evidence type="ECO:0000256" key="2">
    <source>
        <dbReference type="ARBA" id="ARBA00022645"/>
    </source>
</evidence>
<keyword evidence="6" id="KW-0325">Glycoprotein</keyword>
<evidence type="ECO:0000256" key="7">
    <source>
        <dbReference type="SAM" id="SignalP"/>
    </source>
</evidence>
<dbReference type="GO" id="GO:0006508">
    <property type="term" value="P:proteolysis"/>
    <property type="evidence" value="ECO:0007669"/>
    <property type="project" value="UniProtKB-KW"/>
</dbReference>
<proteinExistence type="inferred from homology"/>
<dbReference type="RefSeq" id="XP_064654684.1">
    <property type="nucleotide sequence ID" value="XM_064807311.1"/>
</dbReference>
<keyword evidence="3" id="KW-0645">Protease</keyword>
<dbReference type="EMBL" id="JAVRRT010000020">
    <property type="protein sequence ID" value="KAK5164391.1"/>
    <property type="molecule type" value="Genomic_DNA"/>
</dbReference>
<evidence type="ECO:0000256" key="5">
    <source>
        <dbReference type="ARBA" id="ARBA00022801"/>
    </source>
</evidence>
<dbReference type="SUPFAM" id="SSF53474">
    <property type="entry name" value="alpha/beta-Hydrolases"/>
    <property type="match status" value="1"/>
</dbReference>
<evidence type="ECO:0000256" key="3">
    <source>
        <dbReference type="ARBA" id="ARBA00022670"/>
    </source>
</evidence>
<dbReference type="GO" id="GO:0000324">
    <property type="term" value="C:fungal-type vacuole"/>
    <property type="evidence" value="ECO:0007669"/>
    <property type="project" value="TreeGrafter"/>
</dbReference>
<accession>A0AAV9NWV5</accession>
<dbReference type="GO" id="GO:0004185">
    <property type="term" value="F:serine-type carboxypeptidase activity"/>
    <property type="evidence" value="ECO:0007669"/>
    <property type="project" value="InterPro"/>
</dbReference>
<keyword evidence="4 7" id="KW-0732">Signal</keyword>
<keyword evidence="5" id="KW-0378">Hydrolase</keyword>
<dbReference type="Gene3D" id="3.40.50.1820">
    <property type="entry name" value="alpha/beta hydrolase"/>
    <property type="match status" value="1"/>
</dbReference>
<dbReference type="InterPro" id="IPR029058">
    <property type="entry name" value="AB_hydrolase_fold"/>
</dbReference>
<keyword evidence="2" id="KW-0121">Carboxypeptidase</keyword>
<dbReference type="InterPro" id="IPR001563">
    <property type="entry name" value="Peptidase_S10"/>
</dbReference>
<dbReference type="PANTHER" id="PTHR11802">
    <property type="entry name" value="SERINE PROTEASE FAMILY S10 SERINE CARBOXYPEPTIDASE"/>
    <property type="match status" value="1"/>
</dbReference>
<organism evidence="8 9">
    <name type="scientific">Saxophila tyrrhenica</name>
    <dbReference type="NCBI Taxonomy" id="1690608"/>
    <lineage>
        <taxon>Eukaryota</taxon>
        <taxon>Fungi</taxon>
        <taxon>Dikarya</taxon>
        <taxon>Ascomycota</taxon>
        <taxon>Pezizomycotina</taxon>
        <taxon>Dothideomycetes</taxon>
        <taxon>Dothideomycetidae</taxon>
        <taxon>Mycosphaerellales</taxon>
        <taxon>Extremaceae</taxon>
        <taxon>Saxophila</taxon>
    </lineage>
</organism>
<dbReference type="AlphaFoldDB" id="A0AAV9NWV5"/>
<dbReference type="Proteomes" id="UP001337655">
    <property type="component" value="Unassembled WGS sequence"/>
</dbReference>
<reference evidence="8 9" key="1">
    <citation type="submission" date="2023-08" db="EMBL/GenBank/DDBJ databases">
        <title>Black Yeasts Isolated from many extreme environments.</title>
        <authorList>
            <person name="Coleine C."/>
            <person name="Stajich J.E."/>
            <person name="Selbmann L."/>
        </authorList>
    </citation>
    <scope>NUCLEOTIDE SEQUENCE [LARGE SCALE GENOMIC DNA]</scope>
    <source>
        <strain evidence="8 9">CCFEE 5935</strain>
    </source>
</reference>
<name>A0AAV9NWV5_9PEZI</name>
<gene>
    <name evidence="8" type="ORF">LTR77_010087</name>
</gene>